<dbReference type="InterPro" id="IPR004089">
    <property type="entry name" value="MCPsignal_dom"/>
</dbReference>
<accession>E0RXJ3</accession>
<reference evidence="5 6" key="1">
    <citation type="journal article" date="2010" name="PLoS ONE">
        <title>The glycobiome of the rumen bacterium Butyrivibrio proteoclasticus B316(T) highlights adaptation to a polysaccharide-rich environment.</title>
        <authorList>
            <person name="Kelly W.J."/>
            <person name="Leahy S.C."/>
            <person name="Altermann E."/>
            <person name="Yeoman C.J."/>
            <person name="Dunne J.C."/>
            <person name="Kong Z."/>
            <person name="Pacheco D.M."/>
            <person name="Li D."/>
            <person name="Noel S.J."/>
            <person name="Moon C.D."/>
            <person name="Cookson A.L."/>
            <person name="Attwood G.T."/>
        </authorList>
    </citation>
    <scope>NUCLEOTIDE SEQUENCE [LARGE SCALE GENOMIC DNA]</scope>
    <source>
        <strain evidence="6">ATCC 51982 / DSM 14932 / B316</strain>
    </source>
</reference>
<proteinExistence type="predicted"/>
<keyword evidence="3" id="KW-0812">Transmembrane</keyword>
<name>E0RXJ3_BUTPB</name>
<feature type="transmembrane region" description="Helical" evidence="3">
    <location>
        <begin position="144"/>
        <end position="163"/>
    </location>
</feature>
<dbReference type="AlphaFoldDB" id="E0RXJ3"/>
<dbReference type="EMBL" id="CP001810">
    <property type="protein sequence ID" value="ADL34420.1"/>
    <property type="molecule type" value="Genomic_DNA"/>
</dbReference>
<dbReference type="PANTHER" id="PTHR32089">
    <property type="entry name" value="METHYL-ACCEPTING CHEMOTAXIS PROTEIN MCPB"/>
    <property type="match status" value="1"/>
</dbReference>
<dbReference type="PROSITE" id="PS50111">
    <property type="entry name" value="CHEMOTAXIS_TRANSDUC_2"/>
    <property type="match status" value="1"/>
</dbReference>
<feature type="transmembrane region" description="Helical" evidence="3">
    <location>
        <begin position="67"/>
        <end position="88"/>
    </location>
</feature>
<dbReference type="PANTHER" id="PTHR32089:SF112">
    <property type="entry name" value="LYSOZYME-LIKE PROTEIN-RELATED"/>
    <property type="match status" value="1"/>
</dbReference>
<evidence type="ECO:0000259" key="4">
    <source>
        <dbReference type="PROSITE" id="PS50111"/>
    </source>
</evidence>
<feature type="transmembrane region" description="Helical" evidence="3">
    <location>
        <begin position="120"/>
        <end position="137"/>
    </location>
</feature>
<dbReference type="Proteomes" id="UP000001299">
    <property type="component" value="Chromosome 1"/>
</dbReference>
<feature type="transmembrane region" description="Helical" evidence="3">
    <location>
        <begin position="95"/>
        <end position="114"/>
    </location>
</feature>
<dbReference type="HOGENOM" id="CLU_000445_107_18_9"/>
<dbReference type="KEGG" id="bpb:bpr_I1683"/>
<evidence type="ECO:0000313" key="6">
    <source>
        <dbReference type="Proteomes" id="UP000001299"/>
    </source>
</evidence>
<evidence type="ECO:0000256" key="3">
    <source>
        <dbReference type="SAM" id="Phobius"/>
    </source>
</evidence>
<keyword evidence="3" id="KW-1133">Transmembrane helix</keyword>
<dbReference type="eggNOG" id="COG0840">
    <property type="taxonomic scope" value="Bacteria"/>
</dbReference>
<keyword evidence="6" id="KW-1185">Reference proteome</keyword>
<dbReference type="GO" id="GO:0007165">
    <property type="term" value="P:signal transduction"/>
    <property type="evidence" value="ECO:0007669"/>
    <property type="project" value="UniProtKB-KW"/>
</dbReference>
<feature type="transmembrane region" description="Helical" evidence="3">
    <location>
        <begin position="6"/>
        <end position="23"/>
    </location>
</feature>
<protein>
    <submittedName>
        <fullName evidence="5">Methyl-accepting chemotaxis protein McpI</fullName>
    </submittedName>
</protein>
<dbReference type="SUPFAM" id="SSF58104">
    <property type="entry name" value="Methyl-accepting chemotaxis protein (MCP) signaling domain"/>
    <property type="match status" value="1"/>
</dbReference>
<dbReference type="GO" id="GO:0016020">
    <property type="term" value="C:membrane"/>
    <property type="evidence" value="ECO:0007669"/>
    <property type="project" value="InterPro"/>
</dbReference>
<sequence length="510" mass="55413">MFTIKYCIIILSVIVQLNSVFMAKGDNYMTPDQYARSNKKVFQINLIIAFAALLMVVLDAATHGMSLGLVIEIVAVLAGVLQMTVGFIKFRETRFGAVVILGGPTLYYMIIMIIQNDMIFYAFAIPVMLSCILYLDLRLYVVGQMAMTIGGLIVLVRNLIATGSIPRDHFVDGFIIILAGIAGIESLKMRRTLVREDDEAIKKGQETQEKTRIQMVEIAKEITGLFDEAHGEVDELKSIIGRNHDGMREIAGSSGNTAAAVTEQSHQIADIHEQTEVADAKRNQMVEMSESTQKAVIDGTKVIDQLKDKTANVVEMSDKTVASTKAVTEKVEKVEKIVGSIISISKQTNLLALNASIEAARAGEAGKGFVVVADEIRQLSEQTSSASNQITSIMQELSADVQNAVDSTNAAAESVKAQDILIRETADTFEEIGENVGNLIGRFNDIGTSIEAIGRSATEINNNIASLAATSEQVASLSSMGEEGARTAVEKFDEFDILLKGIYDQAQRLK</sequence>
<dbReference type="Gene3D" id="1.10.287.950">
    <property type="entry name" value="Methyl-accepting chemotaxis protein"/>
    <property type="match status" value="1"/>
</dbReference>
<keyword evidence="3" id="KW-0472">Membrane</keyword>
<feature type="domain" description="Methyl-accepting transducer" evidence="4">
    <location>
        <begin position="232"/>
        <end position="468"/>
    </location>
</feature>
<gene>
    <name evidence="5" type="primary">mcpI</name>
    <name evidence="5" type="ordered locus">bpr_I1683</name>
</gene>
<organism evidence="5 6">
    <name type="scientific">Butyrivibrio proteoclasticus (strain ATCC 51982 / DSM 14932 / B316)</name>
    <name type="common">Clostridium proteoclasticum</name>
    <dbReference type="NCBI Taxonomy" id="515622"/>
    <lineage>
        <taxon>Bacteria</taxon>
        <taxon>Bacillati</taxon>
        <taxon>Bacillota</taxon>
        <taxon>Clostridia</taxon>
        <taxon>Lachnospirales</taxon>
        <taxon>Lachnospiraceae</taxon>
        <taxon>Butyrivibrio</taxon>
    </lineage>
</organism>
<keyword evidence="1 2" id="KW-0807">Transducer</keyword>
<evidence type="ECO:0000256" key="2">
    <source>
        <dbReference type="PROSITE-ProRule" id="PRU00284"/>
    </source>
</evidence>
<dbReference type="Pfam" id="PF00015">
    <property type="entry name" value="MCPsignal"/>
    <property type="match status" value="1"/>
</dbReference>
<dbReference type="STRING" id="515622.bpr_I1683"/>
<evidence type="ECO:0000313" key="5">
    <source>
        <dbReference type="EMBL" id="ADL34420.1"/>
    </source>
</evidence>
<feature type="transmembrane region" description="Helical" evidence="3">
    <location>
        <begin position="44"/>
        <end position="61"/>
    </location>
</feature>
<evidence type="ECO:0000256" key="1">
    <source>
        <dbReference type="ARBA" id="ARBA00023224"/>
    </source>
</evidence>
<dbReference type="SMART" id="SM00283">
    <property type="entry name" value="MA"/>
    <property type="match status" value="1"/>
</dbReference>